<dbReference type="AlphaFoldDB" id="A0AAN8N2L6"/>
<proteinExistence type="predicted"/>
<dbReference type="Proteomes" id="UP001307849">
    <property type="component" value="Unassembled WGS sequence"/>
</dbReference>
<name>A0AAN8N2L6_9PEZI</name>
<evidence type="ECO:0000313" key="1">
    <source>
        <dbReference type="EMBL" id="KAK6500893.1"/>
    </source>
</evidence>
<protein>
    <submittedName>
        <fullName evidence="1">Uncharacterized protein</fullName>
    </submittedName>
</protein>
<accession>A0AAN8N2L6</accession>
<sequence length="51" mass="5824">MTAYYCALYGFESVSSGSPYVPFVKFRRAEAVETPRQIEDDEHEDSDFLVA</sequence>
<keyword evidence="2" id="KW-1185">Reference proteome</keyword>
<gene>
    <name evidence="1" type="ORF">TWF506_003653</name>
</gene>
<reference evidence="1 2" key="1">
    <citation type="submission" date="2019-10" db="EMBL/GenBank/DDBJ databases">
        <authorList>
            <person name="Palmer J.M."/>
        </authorList>
    </citation>
    <scope>NUCLEOTIDE SEQUENCE [LARGE SCALE GENOMIC DNA]</scope>
    <source>
        <strain evidence="1 2">TWF506</strain>
    </source>
</reference>
<dbReference type="EMBL" id="JAVHJM010000012">
    <property type="protein sequence ID" value="KAK6500893.1"/>
    <property type="molecule type" value="Genomic_DNA"/>
</dbReference>
<comment type="caution">
    <text evidence="1">The sequence shown here is derived from an EMBL/GenBank/DDBJ whole genome shotgun (WGS) entry which is preliminary data.</text>
</comment>
<evidence type="ECO:0000313" key="2">
    <source>
        <dbReference type="Proteomes" id="UP001307849"/>
    </source>
</evidence>
<organism evidence="1 2">
    <name type="scientific">Arthrobotrys conoides</name>
    <dbReference type="NCBI Taxonomy" id="74498"/>
    <lineage>
        <taxon>Eukaryota</taxon>
        <taxon>Fungi</taxon>
        <taxon>Dikarya</taxon>
        <taxon>Ascomycota</taxon>
        <taxon>Pezizomycotina</taxon>
        <taxon>Orbiliomycetes</taxon>
        <taxon>Orbiliales</taxon>
        <taxon>Orbiliaceae</taxon>
        <taxon>Arthrobotrys</taxon>
    </lineage>
</organism>